<dbReference type="CDD" id="cd00340">
    <property type="entry name" value="GSH_Peroxidase"/>
    <property type="match status" value="1"/>
</dbReference>
<comment type="similarity">
    <text evidence="1 5">Belongs to the glutathione peroxidase family.</text>
</comment>
<accession>A0A1I4KL17</accession>
<dbReference type="STRING" id="266892.SAMN04488054_10582"/>
<dbReference type="PIRSF" id="PIRSF000303">
    <property type="entry name" value="Glutathion_perox"/>
    <property type="match status" value="1"/>
</dbReference>
<dbReference type="Pfam" id="PF00255">
    <property type="entry name" value="GSHPx"/>
    <property type="match status" value="1"/>
</dbReference>
<evidence type="ECO:0000256" key="3">
    <source>
        <dbReference type="ARBA" id="ARBA00023002"/>
    </source>
</evidence>
<dbReference type="Proteomes" id="UP000199668">
    <property type="component" value="Unassembled WGS sequence"/>
</dbReference>
<evidence type="ECO:0000256" key="4">
    <source>
        <dbReference type="PIRSR" id="PIRSR000303-1"/>
    </source>
</evidence>
<dbReference type="AlphaFoldDB" id="A0A1I4KL17"/>
<evidence type="ECO:0000256" key="1">
    <source>
        <dbReference type="ARBA" id="ARBA00006926"/>
    </source>
</evidence>
<dbReference type="PROSITE" id="PS51355">
    <property type="entry name" value="GLUTATHIONE_PEROXID_3"/>
    <property type="match status" value="1"/>
</dbReference>
<evidence type="ECO:0000256" key="2">
    <source>
        <dbReference type="ARBA" id="ARBA00022559"/>
    </source>
</evidence>
<dbReference type="SUPFAM" id="SSF52833">
    <property type="entry name" value="Thioredoxin-like"/>
    <property type="match status" value="1"/>
</dbReference>
<dbReference type="EMBL" id="FOTY01000005">
    <property type="protein sequence ID" value="SFL79472.1"/>
    <property type="molecule type" value="Genomic_DNA"/>
</dbReference>
<evidence type="ECO:0000313" key="7">
    <source>
        <dbReference type="Proteomes" id="UP000199668"/>
    </source>
</evidence>
<dbReference type="PROSITE" id="PS00763">
    <property type="entry name" value="GLUTATHIONE_PEROXID_2"/>
    <property type="match status" value="1"/>
</dbReference>
<dbReference type="GO" id="GO:0034599">
    <property type="term" value="P:cellular response to oxidative stress"/>
    <property type="evidence" value="ECO:0007669"/>
    <property type="project" value="TreeGrafter"/>
</dbReference>
<dbReference type="OrthoDB" id="9789406at2"/>
<evidence type="ECO:0000313" key="6">
    <source>
        <dbReference type="EMBL" id="SFL79472.1"/>
    </source>
</evidence>
<reference evidence="6 7" key="1">
    <citation type="submission" date="2016-10" db="EMBL/GenBank/DDBJ databases">
        <authorList>
            <person name="de Groot N.N."/>
        </authorList>
    </citation>
    <scope>NUCLEOTIDE SEQUENCE [LARGE SCALE GENOMIC DNA]</scope>
    <source>
        <strain evidence="6 7">CGMCC 1.6134</strain>
    </source>
</reference>
<name>A0A1I4KL17_9BACI</name>
<dbReference type="RefSeq" id="WP_090926188.1">
    <property type="nucleotide sequence ID" value="NZ_FOTY01000005.1"/>
</dbReference>
<proteinExistence type="inferred from homology"/>
<keyword evidence="2 5" id="KW-0575">Peroxidase</keyword>
<evidence type="ECO:0000256" key="5">
    <source>
        <dbReference type="RuleBase" id="RU000499"/>
    </source>
</evidence>
<gene>
    <name evidence="6" type="ORF">SAMN04488054_10582</name>
</gene>
<dbReference type="PANTHER" id="PTHR11592:SF78">
    <property type="entry name" value="GLUTATHIONE PEROXIDASE"/>
    <property type="match status" value="1"/>
</dbReference>
<dbReference type="InterPro" id="IPR036249">
    <property type="entry name" value="Thioredoxin-like_sf"/>
</dbReference>
<keyword evidence="7" id="KW-1185">Reference proteome</keyword>
<feature type="active site" evidence="4">
    <location>
        <position position="35"/>
    </location>
</feature>
<dbReference type="InterPro" id="IPR000889">
    <property type="entry name" value="Glutathione_peroxidase"/>
</dbReference>
<dbReference type="PRINTS" id="PR01011">
    <property type="entry name" value="GLUTPROXDASE"/>
</dbReference>
<dbReference type="FunFam" id="3.40.30.10:FF:000010">
    <property type="entry name" value="Glutathione peroxidase"/>
    <property type="match status" value="1"/>
</dbReference>
<dbReference type="GO" id="GO:0004601">
    <property type="term" value="F:peroxidase activity"/>
    <property type="evidence" value="ECO:0007669"/>
    <property type="project" value="UniProtKB-KW"/>
</dbReference>
<protein>
    <recommendedName>
        <fullName evidence="5">Glutathione peroxidase</fullName>
    </recommendedName>
</protein>
<organism evidence="6 7">
    <name type="scientific">Salibacterium qingdaonense</name>
    <dbReference type="NCBI Taxonomy" id="266892"/>
    <lineage>
        <taxon>Bacteria</taxon>
        <taxon>Bacillati</taxon>
        <taxon>Bacillota</taxon>
        <taxon>Bacilli</taxon>
        <taxon>Bacillales</taxon>
        <taxon>Bacillaceae</taxon>
    </lineage>
</organism>
<dbReference type="InterPro" id="IPR029760">
    <property type="entry name" value="GPX_CS"/>
</dbReference>
<keyword evidence="3 5" id="KW-0560">Oxidoreductase</keyword>
<sequence length="156" mass="17544">MSIYDITVTKADGTEYTLNEYEGTPMLIVNTATNCGLKGQFDGLESLYQKYKDDGLIVLGFPSNQFKQELDDAAEAEESCRLNYGVTFPIHEIVQVNGNGAHPLFQFLTDQQKGMFGSQVKWNFTKFLVDREGNVVNRFSPQTKPEDLDDDIQSVV</sequence>
<dbReference type="PANTHER" id="PTHR11592">
    <property type="entry name" value="GLUTATHIONE PEROXIDASE"/>
    <property type="match status" value="1"/>
</dbReference>
<dbReference type="Gene3D" id="3.40.30.10">
    <property type="entry name" value="Glutaredoxin"/>
    <property type="match status" value="1"/>
</dbReference>